<dbReference type="Pfam" id="PF03466">
    <property type="entry name" value="LysR_substrate"/>
    <property type="match status" value="1"/>
</dbReference>
<dbReference type="InterPro" id="IPR005119">
    <property type="entry name" value="LysR_subst-bd"/>
</dbReference>
<dbReference type="EMBL" id="JBHRTR010000009">
    <property type="protein sequence ID" value="MFC3226242.1"/>
    <property type="molecule type" value="Genomic_DNA"/>
</dbReference>
<dbReference type="InterPro" id="IPR058163">
    <property type="entry name" value="LysR-type_TF_proteobact-type"/>
</dbReference>
<evidence type="ECO:0000313" key="6">
    <source>
        <dbReference type="EMBL" id="MFC3226242.1"/>
    </source>
</evidence>
<evidence type="ECO:0000256" key="2">
    <source>
        <dbReference type="ARBA" id="ARBA00023015"/>
    </source>
</evidence>
<protein>
    <submittedName>
        <fullName evidence="6">LysR family transcriptional regulator</fullName>
    </submittedName>
</protein>
<evidence type="ECO:0000256" key="1">
    <source>
        <dbReference type="ARBA" id="ARBA00009437"/>
    </source>
</evidence>
<dbReference type="Gene3D" id="3.40.190.290">
    <property type="match status" value="1"/>
</dbReference>
<sequence>MQSRDLALFVQAARSGSLSQAGRDLGLSPATASARLSALEQDLGVRLMHRTTRSLTLTAEGQAFLAYATRILDDLEEARAAVSGTEAPRGRLRVAVPAFFGRITITTALPEFLRRYPGLVLDMDYSDAFVNLVEQGFDVAIRIGNLPDSALIARRLAPNARVICAAPSYLATHGAPQRPEDLADHDCVTMANMRRWSFARPGGPLTVEVSGRLLVNSGDALRDAGLAGLGLVLKSTWDVGEDLRRGDLVPVLADHPLVDQGAIWAVYPSARLLAPKVRAFVDFFADHFATKAADLPPA</sequence>
<evidence type="ECO:0000256" key="4">
    <source>
        <dbReference type="ARBA" id="ARBA00023163"/>
    </source>
</evidence>
<dbReference type="InterPro" id="IPR036390">
    <property type="entry name" value="WH_DNA-bd_sf"/>
</dbReference>
<comment type="similarity">
    <text evidence="1">Belongs to the LysR transcriptional regulatory family.</text>
</comment>
<dbReference type="RefSeq" id="WP_379898120.1">
    <property type="nucleotide sequence ID" value="NZ_JBHRTR010000009.1"/>
</dbReference>
<dbReference type="PANTHER" id="PTHR30537">
    <property type="entry name" value="HTH-TYPE TRANSCRIPTIONAL REGULATOR"/>
    <property type="match status" value="1"/>
</dbReference>
<gene>
    <name evidence="6" type="ORF">ACFOGJ_03320</name>
</gene>
<name>A0ABV7KVA2_9PROT</name>
<reference evidence="7" key="1">
    <citation type="journal article" date="2019" name="Int. J. Syst. Evol. Microbiol.">
        <title>The Global Catalogue of Microorganisms (GCM) 10K type strain sequencing project: providing services to taxonomists for standard genome sequencing and annotation.</title>
        <authorList>
            <consortium name="The Broad Institute Genomics Platform"/>
            <consortium name="The Broad Institute Genome Sequencing Center for Infectious Disease"/>
            <person name="Wu L."/>
            <person name="Ma J."/>
        </authorList>
    </citation>
    <scope>NUCLEOTIDE SEQUENCE [LARGE SCALE GENOMIC DNA]</scope>
    <source>
        <strain evidence="7">KCTC 42964</strain>
    </source>
</reference>
<dbReference type="InterPro" id="IPR036388">
    <property type="entry name" value="WH-like_DNA-bd_sf"/>
</dbReference>
<comment type="caution">
    <text evidence="6">The sequence shown here is derived from an EMBL/GenBank/DDBJ whole genome shotgun (WGS) entry which is preliminary data.</text>
</comment>
<dbReference type="InterPro" id="IPR000847">
    <property type="entry name" value="LysR_HTH_N"/>
</dbReference>
<keyword evidence="3" id="KW-0238">DNA-binding</keyword>
<organism evidence="6 7">
    <name type="scientific">Marinibaculum pumilum</name>
    <dbReference type="NCBI Taxonomy" id="1766165"/>
    <lineage>
        <taxon>Bacteria</taxon>
        <taxon>Pseudomonadati</taxon>
        <taxon>Pseudomonadota</taxon>
        <taxon>Alphaproteobacteria</taxon>
        <taxon>Rhodospirillales</taxon>
        <taxon>Rhodospirillaceae</taxon>
        <taxon>Marinibaculum</taxon>
    </lineage>
</organism>
<evidence type="ECO:0000313" key="7">
    <source>
        <dbReference type="Proteomes" id="UP001595528"/>
    </source>
</evidence>
<dbReference type="SUPFAM" id="SSF53850">
    <property type="entry name" value="Periplasmic binding protein-like II"/>
    <property type="match status" value="1"/>
</dbReference>
<dbReference type="PANTHER" id="PTHR30537:SF5">
    <property type="entry name" value="HTH-TYPE TRANSCRIPTIONAL ACTIVATOR TTDR-RELATED"/>
    <property type="match status" value="1"/>
</dbReference>
<dbReference type="CDD" id="cd08422">
    <property type="entry name" value="PBP2_CrgA_like"/>
    <property type="match status" value="1"/>
</dbReference>
<keyword evidence="2" id="KW-0805">Transcription regulation</keyword>
<dbReference type="PROSITE" id="PS50931">
    <property type="entry name" value="HTH_LYSR"/>
    <property type="match status" value="1"/>
</dbReference>
<dbReference type="Gene3D" id="1.10.10.10">
    <property type="entry name" value="Winged helix-like DNA-binding domain superfamily/Winged helix DNA-binding domain"/>
    <property type="match status" value="1"/>
</dbReference>
<keyword evidence="7" id="KW-1185">Reference proteome</keyword>
<evidence type="ECO:0000259" key="5">
    <source>
        <dbReference type="PROSITE" id="PS50931"/>
    </source>
</evidence>
<evidence type="ECO:0000256" key="3">
    <source>
        <dbReference type="ARBA" id="ARBA00023125"/>
    </source>
</evidence>
<keyword evidence="4" id="KW-0804">Transcription</keyword>
<accession>A0ABV7KVA2</accession>
<dbReference type="Pfam" id="PF00126">
    <property type="entry name" value="HTH_1"/>
    <property type="match status" value="1"/>
</dbReference>
<feature type="domain" description="HTH lysR-type" evidence="5">
    <location>
        <begin position="1"/>
        <end position="58"/>
    </location>
</feature>
<proteinExistence type="inferred from homology"/>
<dbReference type="SUPFAM" id="SSF46785">
    <property type="entry name" value="Winged helix' DNA-binding domain"/>
    <property type="match status" value="1"/>
</dbReference>
<dbReference type="Proteomes" id="UP001595528">
    <property type="component" value="Unassembled WGS sequence"/>
</dbReference>